<evidence type="ECO:0000313" key="1">
    <source>
        <dbReference type="EMBL" id="WAR25759.1"/>
    </source>
</evidence>
<sequence length="42" mass="4811">MFYNELSGKLPGNFMPMHTSQYMGEKNIIFILVLIKSFLSVA</sequence>
<evidence type="ECO:0000313" key="2">
    <source>
        <dbReference type="Proteomes" id="UP001164746"/>
    </source>
</evidence>
<accession>A0ABY7FXZ0</accession>
<proteinExistence type="predicted"/>
<name>A0ABY7FXZ0_MYAAR</name>
<keyword evidence="2" id="KW-1185">Reference proteome</keyword>
<reference evidence="1" key="1">
    <citation type="submission" date="2022-11" db="EMBL/GenBank/DDBJ databases">
        <title>Centuries of genome instability and evolution in soft-shell clam transmissible cancer (bioRxiv).</title>
        <authorList>
            <person name="Hart S.F.M."/>
            <person name="Yonemitsu M.A."/>
            <person name="Giersch R.M."/>
            <person name="Beal B.F."/>
            <person name="Arriagada G."/>
            <person name="Davis B.W."/>
            <person name="Ostrander E.A."/>
            <person name="Goff S.P."/>
            <person name="Metzger M.J."/>
        </authorList>
    </citation>
    <scope>NUCLEOTIDE SEQUENCE</scope>
    <source>
        <strain evidence="1">MELC-2E11</strain>
        <tissue evidence="1">Siphon/mantle</tissue>
    </source>
</reference>
<gene>
    <name evidence="1" type="ORF">MAR_011463</name>
</gene>
<dbReference type="Proteomes" id="UP001164746">
    <property type="component" value="Chromosome 14"/>
</dbReference>
<protein>
    <submittedName>
        <fullName evidence="1">Uncharacterized protein</fullName>
    </submittedName>
</protein>
<dbReference type="EMBL" id="CP111025">
    <property type="protein sequence ID" value="WAR25759.1"/>
    <property type="molecule type" value="Genomic_DNA"/>
</dbReference>
<organism evidence="1 2">
    <name type="scientific">Mya arenaria</name>
    <name type="common">Soft-shell clam</name>
    <dbReference type="NCBI Taxonomy" id="6604"/>
    <lineage>
        <taxon>Eukaryota</taxon>
        <taxon>Metazoa</taxon>
        <taxon>Spiralia</taxon>
        <taxon>Lophotrochozoa</taxon>
        <taxon>Mollusca</taxon>
        <taxon>Bivalvia</taxon>
        <taxon>Autobranchia</taxon>
        <taxon>Heteroconchia</taxon>
        <taxon>Euheterodonta</taxon>
        <taxon>Imparidentia</taxon>
        <taxon>Neoheterodontei</taxon>
        <taxon>Myida</taxon>
        <taxon>Myoidea</taxon>
        <taxon>Myidae</taxon>
        <taxon>Mya</taxon>
    </lineage>
</organism>